<accession>A0A512DZY3</accession>
<dbReference type="Proteomes" id="UP000321523">
    <property type="component" value="Unassembled WGS sequence"/>
</dbReference>
<reference evidence="1 2" key="1">
    <citation type="submission" date="2019-07" db="EMBL/GenBank/DDBJ databases">
        <title>Whole genome shotgun sequence of Skermanella aerolata NBRC 106429.</title>
        <authorList>
            <person name="Hosoyama A."/>
            <person name="Uohara A."/>
            <person name="Ohji S."/>
            <person name="Ichikawa N."/>
        </authorList>
    </citation>
    <scope>NUCLEOTIDE SEQUENCE [LARGE SCALE GENOMIC DNA]</scope>
    <source>
        <strain evidence="1 2">NBRC 106429</strain>
    </source>
</reference>
<keyword evidence="2" id="KW-1185">Reference proteome</keyword>
<evidence type="ECO:0000313" key="2">
    <source>
        <dbReference type="Proteomes" id="UP000321523"/>
    </source>
</evidence>
<dbReference type="AlphaFoldDB" id="A0A512DZY3"/>
<gene>
    <name evidence="1" type="ORF">SAE02_61840</name>
</gene>
<evidence type="ECO:0000313" key="1">
    <source>
        <dbReference type="EMBL" id="GEO42036.1"/>
    </source>
</evidence>
<sequence>MSWKSLTSEEFRFCLEVRDWLEDLLGIDIRGDMPASALPPDEEIIYAEFRLGRQLTEAEELLGSRMLRWLRIRRTWGGGRVPLLPNEADLRKSALFERLRNALEPLDYPPPLGLDCPWYALVEDPGPHRADSWEIDFGDAPGKHFWAGPGDVCFFKNIYEILERTPEESATPKNPTDQVFIVRSKGLLRGRQSPYRFRLWFEAKEDIRRRPNPPSLNTGGNSIILPVPFDTGSSAWLVCNAKFWRR</sequence>
<name>A0A512DZY3_9PROT</name>
<comment type="caution">
    <text evidence="1">The sequence shown here is derived from an EMBL/GenBank/DDBJ whole genome shotgun (WGS) entry which is preliminary data.</text>
</comment>
<protein>
    <submittedName>
        <fullName evidence="1">Uncharacterized protein</fullName>
    </submittedName>
</protein>
<proteinExistence type="predicted"/>
<organism evidence="1 2">
    <name type="scientific">Skermanella aerolata</name>
    <dbReference type="NCBI Taxonomy" id="393310"/>
    <lineage>
        <taxon>Bacteria</taxon>
        <taxon>Pseudomonadati</taxon>
        <taxon>Pseudomonadota</taxon>
        <taxon>Alphaproteobacteria</taxon>
        <taxon>Rhodospirillales</taxon>
        <taxon>Azospirillaceae</taxon>
        <taxon>Skermanella</taxon>
    </lineage>
</organism>
<dbReference type="EMBL" id="BJYZ01000034">
    <property type="protein sequence ID" value="GEO42036.1"/>
    <property type="molecule type" value="Genomic_DNA"/>
</dbReference>